<dbReference type="CDD" id="cd16922">
    <property type="entry name" value="HATPase_EvgS-ArcB-TorS-like"/>
    <property type="match status" value="1"/>
</dbReference>
<dbReference type="PRINTS" id="PR00344">
    <property type="entry name" value="BCTRLSENSOR"/>
</dbReference>
<organism evidence="12 13">
    <name type="scientific">Bacteriovorax antarcticus</name>
    <dbReference type="NCBI Taxonomy" id="3088717"/>
    <lineage>
        <taxon>Bacteria</taxon>
        <taxon>Pseudomonadati</taxon>
        <taxon>Bdellovibrionota</taxon>
        <taxon>Bacteriovoracia</taxon>
        <taxon>Bacteriovoracales</taxon>
        <taxon>Bacteriovoracaceae</taxon>
        <taxon>Bacteriovorax</taxon>
    </lineage>
</organism>
<evidence type="ECO:0000259" key="11">
    <source>
        <dbReference type="PROSITE" id="PS50110"/>
    </source>
</evidence>
<sequence length="1178" mass="132871">MKYTIDQNQFKRFTTRTVIIPVVGSFILSAIFVYIIFHLMSVSELVNHSSIIISRGHELRKLTVDAETGVRGYLITGDESFLEPYNNAKEVWEEKFIELENLTSDNPSQSAMVKDIHTRLLQWDRQYALRIIELKSDNKNFEKILPSIEGKRMMDNLRSLFIRVIQVEEGLRTQRNDSTKESVIITLSLVLGGGLLAGVFLAFFTKKQLSSLSEAYSKVIEKQIIQNQILEAQDWIQSGKTGLMEQIRGDLSLEELSAKALKYLCNRLDGKVAAIYNMEFNTLKRIGTYAFSDEALTRQQTIKLGEGLVGQVAVENIVKVIKDVPEDYVTINSGTGSSKPRQIVLFPLTSDDNVKGVLEIGFFSDIPDNVIEYLKICSESIAIALKSAEYRSTLRDLLEESQRQTEELQTQQEELQANNEELEEQTNALRESQLSLEAQQSELEQTNQQLSKQSLELEIQSETVNLKNEELRGTQLNLEQKARELELASQYKSQFLANMSHELRTPLNSTLILSQLLLEDKKNILGEQEKEFVSTILSSSNDLLTLINDILDLSKVEAGKIELEPEELILKDFVLSIERLFKPLSMNKGIELKTEIAKDAPATIFIDRQRLEQIIKNLLSNAIKFTEKGSVTFRIARAANKNSGRVDFAVIDSGIGIAPEQQGIIFDAFKQADGTTSRKYGGTGLGLTISKDLARLLGGDIVVTSEKNKGSTFTLNLPERDDVDHKIVKVQETNHYQAPTRSPVASALSKTEAPPLISKEVKVETSTLPLPFEDDRNKLDGSDLVRLLLVIEDDTNFAKILYDLSHELKFNCVVAQTAEEGIRAAEDFLPQAIILDMHLPDRSGLTVIDHLKMNAKTRHIPIHIVSAQDQANIALQMGAVGYLRKPVSLIDMRNAIAKLEDKLTHSVKRVLVVEDNKVQRESIKELIQDKMVEVVMAENAVKAMEHLKKTIFDCMILDLHLPDMTGYELLEHMTDIDNISHPPVIVYTGKDLSKLEEQNLQKYSQSIIIKGAHSPERLFSEVTLFLHQVENQLSKDRQNMLQKLRDREQIFEGKKILLVDDDVRNIFALSAALESKGAVIETARNGIEAVAKMKENPTIDLILMDIMMPEMDGYEATREIRKDPRFQRLPIIAVTAKAMGDDQEKCREAGANDYLAKPVDLTKLLSLLRVWMPQKGRL</sequence>
<name>A0ABU5VT11_9BACT</name>
<dbReference type="Gene3D" id="3.30.565.10">
    <property type="entry name" value="Histidine kinase-like ATPase, C-terminal domain"/>
    <property type="match status" value="1"/>
</dbReference>
<dbReference type="InterPro" id="IPR001789">
    <property type="entry name" value="Sig_transdc_resp-reg_receiver"/>
</dbReference>
<dbReference type="InterPro" id="IPR003661">
    <property type="entry name" value="HisK_dim/P_dom"/>
</dbReference>
<dbReference type="SMART" id="SM00448">
    <property type="entry name" value="REC"/>
    <property type="match status" value="3"/>
</dbReference>
<dbReference type="CDD" id="cd17546">
    <property type="entry name" value="REC_hyHK_CKI1_RcsC-like"/>
    <property type="match status" value="1"/>
</dbReference>
<evidence type="ECO:0000256" key="4">
    <source>
        <dbReference type="ARBA" id="ARBA00022679"/>
    </source>
</evidence>
<dbReference type="CDD" id="cd19410">
    <property type="entry name" value="HK9-like_sensor"/>
    <property type="match status" value="1"/>
</dbReference>
<dbReference type="InterPro" id="IPR003018">
    <property type="entry name" value="GAF"/>
</dbReference>
<evidence type="ECO:0000256" key="5">
    <source>
        <dbReference type="ARBA" id="ARBA00022777"/>
    </source>
</evidence>
<dbReference type="InterPro" id="IPR029016">
    <property type="entry name" value="GAF-like_dom_sf"/>
</dbReference>
<dbReference type="InterPro" id="IPR003594">
    <property type="entry name" value="HATPase_dom"/>
</dbReference>
<keyword evidence="8" id="KW-0175">Coiled coil</keyword>
<reference evidence="12 13" key="1">
    <citation type="submission" date="2023-11" db="EMBL/GenBank/DDBJ databases">
        <title>A Novel Polar Bacteriovorax (B. antarcticus) Isolated from the Biocrust in Antarctica.</title>
        <authorList>
            <person name="Mun W."/>
            <person name="Choi S.Y."/>
            <person name="Mitchell R.J."/>
        </authorList>
    </citation>
    <scope>NUCLEOTIDE SEQUENCE [LARGE SCALE GENOMIC DNA]</scope>
    <source>
        <strain evidence="12 13">PP10</strain>
    </source>
</reference>
<dbReference type="PANTHER" id="PTHR45339">
    <property type="entry name" value="HYBRID SIGNAL TRANSDUCTION HISTIDINE KINASE J"/>
    <property type="match status" value="1"/>
</dbReference>
<keyword evidence="13" id="KW-1185">Reference proteome</keyword>
<dbReference type="InterPro" id="IPR007891">
    <property type="entry name" value="CHASE3"/>
</dbReference>
<keyword evidence="9" id="KW-1133">Transmembrane helix</keyword>
<dbReference type="PROSITE" id="PS50110">
    <property type="entry name" value="RESPONSE_REGULATORY"/>
    <property type="match status" value="3"/>
</dbReference>
<dbReference type="InterPro" id="IPR005467">
    <property type="entry name" value="His_kinase_dom"/>
</dbReference>
<proteinExistence type="predicted"/>
<dbReference type="Pfam" id="PF00072">
    <property type="entry name" value="Response_reg"/>
    <property type="match status" value="3"/>
</dbReference>
<comment type="caution">
    <text evidence="12">The sequence shown here is derived from an EMBL/GenBank/DDBJ whole genome shotgun (WGS) entry which is preliminary data.</text>
</comment>
<dbReference type="InterPro" id="IPR004358">
    <property type="entry name" value="Sig_transdc_His_kin-like_C"/>
</dbReference>
<dbReference type="Pfam" id="PF05227">
    <property type="entry name" value="CHASE3"/>
    <property type="match status" value="1"/>
</dbReference>
<feature type="transmembrane region" description="Helical" evidence="9">
    <location>
        <begin position="182"/>
        <end position="204"/>
    </location>
</feature>
<evidence type="ECO:0000256" key="8">
    <source>
        <dbReference type="SAM" id="Coils"/>
    </source>
</evidence>
<dbReference type="Gene3D" id="1.10.287.130">
    <property type="match status" value="1"/>
</dbReference>
<feature type="domain" description="Histidine kinase" evidence="10">
    <location>
        <begin position="498"/>
        <end position="721"/>
    </location>
</feature>
<dbReference type="Gene3D" id="3.40.50.2300">
    <property type="match status" value="3"/>
</dbReference>
<dbReference type="CDD" id="cd00082">
    <property type="entry name" value="HisKA"/>
    <property type="match status" value="1"/>
</dbReference>
<accession>A0ABU5VT11</accession>
<dbReference type="InterPro" id="IPR011006">
    <property type="entry name" value="CheY-like_superfamily"/>
</dbReference>
<dbReference type="Pfam" id="PF13185">
    <property type="entry name" value="GAF_2"/>
    <property type="match status" value="1"/>
</dbReference>
<dbReference type="Gene3D" id="3.30.450.40">
    <property type="match status" value="1"/>
</dbReference>
<dbReference type="Pfam" id="PF02518">
    <property type="entry name" value="HATPase_c"/>
    <property type="match status" value="1"/>
</dbReference>
<feature type="modified residue" description="4-aspartylphosphate" evidence="7">
    <location>
        <position position="1105"/>
    </location>
</feature>
<protein>
    <recommendedName>
        <fullName evidence="2">histidine kinase</fullName>
        <ecNumber evidence="2">2.7.13.3</ecNumber>
    </recommendedName>
</protein>
<dbReference type="EMBL" id="JAYGJQ010000001">
    <property type="protein sequence ID" value="MEA9356197.1"/>
    <property type="molecule type" value="Genomic_DNA"/>
</dbReference>
<gene>
    <name evidence="12" type="ORF">SHI21_08290</name>
</gene>
<feature type="coiled-coil region" evidence="8">
    <location>
        <begin position="387"/>
        <end position="488"/>
    </location>
</feature>
<evidence type="ECO:0000259" key="10">
    <source>
        <dbReference type="PROSITE" id="PS50109"/>
    </source>
</evidence>
<evidence type="ECO:0000256" key="3">
    <source>
        <dbReference type="ARBA" id="ARBA00022553"/>
    </source>
</evidence>
<evidence type="ECO:0000256" key="9">
    <source>
        <dbReference type="SAM" id="Phobius"/>
    </source>
</evidence>
<evidence type="ECO:0000313" key="12">
    <source>
        <dbReference type="EMBL" id="MEA9356197.1"/>
    </source>
</evidence>
<dbReference type="EC" id="2.7.13.3" evidence="2"/>
<dbReference type="SUPFAM" id="SSF47384">
    <property type="entry name" value="Homodimeric domain of signal transducing histidine kinase"/>
    <property type="match status" value="1"/>
</dbReference>
<keyword evidence="9" id="KW-0472">Membrane</keyword>
<dbReference type="Proteomes" id="UP001302274">
    <property type="component" value="Unassembled WGS sequence"/>
</dbReference>
<evidence type="ECO:0000256" key="6">
    <source>
        <dbReference type="ARBA" id="ARBA00023012"/>
    </source>
</evidence>
<dbReference type="CDD" id="cd00156">
    <property type="entry name" value="REC"/>
    <property type="match status" value="2"/>
</dbReference>
<feature type="modified residue" description="4-aspartylphosphate" evidence="7">
    <location>
        <position position="836"/>
    </location>
</feature>
<feature type="transmembrane region" description="Helical" evidence="9">
    <location>
        <begin position="18"/>
        <end position="37"/>
    </location>
</feature>
<feature type="domain" description="Response regulatory" evidence="11">
    <location>
        <begin position="787"/>
        <end position="900"/>
    </location>
</feature>
<comment type="catalytic activity">
    <reaction evidence="1">
        <text>ATP + protein L-histidine = ADP + protein N-phospho-L-histidine.</text>
        <dbReference type="EC" id="2.7.13.3"/>
    </reaction>
</comment>
<feature type="modified residue" description="4-aspartylphosphate" evidence="7">
    <location>
        <position position="958"/>
    </location>
</feature>
<dbReference type="InterPro" id="IPR036890">
    <property type="entry name" value="HATPase_C_sf"/>
</dbReference>
<dbReference type="SMART" id="SM00065">
    <property type="entry name" value="GAF"/>
    <property type="match status" value="1"/>
</dbReference>
<dbReference type="SMART" id="SM00387">
    <property type="entry name" value="HATPase_c"/>
    <property type="match status" value="1"/>
</dbReference>
<evidence type="ECO:0000256" key="2">
    <source>
        <dbReference type="ARBA" id="ARBA00012438"/>
    </source>
</evidence>
<dbReference type="SUPFAM" id="SSF55874">
    <property type="entry name" value="ATPase domain of HSP90 chaperone/DNA topoisomerase II/histidine kinase"/>
    <property type="match status" value="1"/>
</dbReference>
<dbReference type="SUPFAM" id="SSF55781">
    <property type="entry name" value="GAF domain-like"/>
    <property type="match status" value="1"/>
</dbReference>
<dbReference type="InterPro" id="IPR036097">
    <property type="entry name" value="HisK_dim/P_sf"/>
</dbReference>
<feature type="domain" description="Response regulatory" evidence="11">
    <location>
        <begin position="909"/>
        <end position="1025"/>
    </location>
</feature>
<evidence type="ECO:0000313" key="13">
    <source>
        <dbReference type="Proteomes" id="UP001302274"/>
    </source>
</evidence>
<evidence type="ECO:0000256" key="1">
    <source>
        <dbReference type="ARBA" id="ARBA00000085"/>
    </source>
</evidence>
<keyword evidence="5" id="KW-0418">Kinase</keyword>
<keyword evidence="4" id="KW-0808">Transferase</keyword>
<dbReference type="RefSeq" id="WP_323575879.1">
    <property type="nucleotide sequence ID" value="NZ_JAYGJQ010000001.1"/>
</dbReference>
<dbReference type="SUPFAM" id="SSF52172">
    <property type="entry name" value="CheY-like"/>
    <property type="match status" value="3"/>
</dbReference>
<keyword evidence="6" id="KW-0902">Two-component regulatory system</keyword>
<feature type="domain" description="Response regulatory" evidence="11">
    <location>
        <begin position="1055"/>
        <end position="1172"/>
    </location>
</feature>
<dbReference type="SMART" id="SM00388">
    <property type="entry name" value="HisKA"/>
    <property type="match status" value="1"/>
</dbReference>
<evidence type="ECO:0000256" key="7">
    <source>
        <dbReference type="PROSITE-ProRule" id="PRU00169"/>
    </source>
</evidence>
<keyword evidence="3 7" id="KW-0597">Phosphoprotein</keyword>
<dbReference type="PANTHER" id="PTHR45339:SF1">
    <property type="entry name" value="HYBRID SIGNAL TRANSDUCTION HISTIDINE KINASE J"/>
    <property type="match status" value="1"/>
</dbReference>
<dbReference type="Pfam" id="PF00512">
    <property type="entry name" value="HisKA"/>
    <property type="match status" value="1"/>
</dbReference>
<dbReference type="PROSITE" id="PS50109">
    <property type="entry name" value="HIS_KIN"/>
    <property type="match status" value="1"/>
</dbReference>
<keyword evidence="9" id="KW-0812">Transmembrane</keyword>